<evidence type="ECO:0000313" key="4">
    <source>
        <dbReference type="EMBL" id="MBU3830842.1"/>
    </source>
</evidence>
<dbReference type="Proteomes" id="UP000824247">
    <property type="component" value="Unassembled WGS sequence"/>
</dbReference>
<dbReference type="GO" id="GO:0032259">
    <property type="term" value="P:methylation"/>
    <property type="evidence" value="ECO:0007669"/>
    <property type="project" value="UniProtKB-KW"/>
</dbReference>
<dbReference type="InterPro" id="IPR029026">
    <property type="entry name" value="tRNA_m1G_MTases_N"/>
</dbReference>
<dbReference type="GO" id="GO:0003723">
    <property type="term" value="F:RNA binding"/>
    <property type="evidence" value="ECO:0007669"/>
    <property type="project" value="InterPro"/>
</dbReference>
<dbReference type="GO" id="GO:0006396">
    <property type="term" value="P:RNA processing"/>
    <property type="evidence" value="ECO:0007669"/>
    <property type="project" value="InterPro"/>
</dbReference>
<dbReference type="InterPro" id="IPR029064">
    <property type="entry name" value="Ribosomal_eL30-like_sf"/>
</dbReference>
<feature type="domain" description="tRNA/rRNA methyltransferase SpoU type" evidence="3">
    <location>
        <begin position="117"/>
        <end position="255"/>
    </location>
</feature>
<gene>
    <name evidence="4" type="ORF">H9897_01680</name>
</gene>
<dbReference type="SUPFAM" id="SSF55315">
    <property type="entry name" value="L30e-like"/>
    <property type="match status" value="1"/>
</dbReference>
<dbReference type="Gene3D" id="3.30.1330.30">
    <property type="match status" value="1"/>
</dbReference>
<dbReference type="InterPro" id="IPR029028">
    <property type="entry name" value="Alpha/beta_knot_MTases"/>
</dbReference>
<proteinExistence type="predicted"/>
<evidence type="ECO:0000256" key="1">
    <source>
        <dbReference type="ARBA" id="ARBA00022603"/>
    </source>
</evidence>
<accession>A0A9E2KWK5</accession>
<dbReference type="GO" id="GO:0008173">
    <property type="term" value="F:RNA methyltransferase activity"/>
    <property type="evidence" value="ECO:0007669"/>
    <property type="project" value="InterPro"/>
</dbReference>
<dbReference type="PANTHER" id="PTHR43191:SF2">
    <property type="entry name" value="RRNA METHYLTRANSFERASE 3, MITOCHONDRIAL"/>
    <property type="match status" value="1"/>
</dbReference>
<name>A0A9E2KWK5_9BACT</name>
<dbReference type="PANTHER" id="PTHR43191">
    <property type="entry name" value="RRNA METHYLTRANSFERASE 3"/>
    <property type="match status" value="1"/>
</dbReference>
<keyword evidence="2" id="KW-0808">Transferase</keyword>
<dbReference type="InterPro" id="IPR001537">
    <property type="entry name" value="SpoU_MeTrfase"/>
</dbReference>
<dbReference type="Gene3D" id="3.40.1280.10">
    <property type="match status" value="1"/>
</dbReference>
<dbReference type="Pfam" id="PF00588">
    <property type="entry name" value="SpoU_methylase"/>
    <property type="match status" value="1"/>
</dbReference>
<dbReference type="InterPro" id="IPR051259">
    <property type="entry name" value="rRNA_Methyltransferase"/>
</dbReference>
<reference evidence="4" key="2">
    <citation type="submission" date="2021-04" db="EMBL/GenBank/DDBJ databases">
        <authorList>
            <person name="Gilroy R."/>
        </authorList>
    </citation>
    <scope>NUCLEOTIDE SEQUENCE</scope>
    <source>
        <strain evidence="4">A5-1222</strain>
    </source>
</reference>
<keyword evidence="1 4" id="KW-0489">Methyltransferase</keyword>
<evidence type="ECO:0000259" key="3">
    <source>
        <dbReference type="Pfam" id="PF00588"/>
    </source>
</evidence>
<evidence type="ECO:0000313" key="5">
    <source>
        <dbReference type="Proteomes" id="UP000824247"/>
    </source>
</evidence>
<reference evidence="4" key="1">
    <citation type="journal article" date="2021" name="PeerJ">
        <title>Extensive microbial diversity within the chicken gut microbiome revealed by metagenomics and culture.</title>
        <authorList>
            <person name="Gilroy R."/>
            <person name="Ravi A."/>
            <person name="Getino M."/>
            <person name="Pursley I."/>
            <person name="Horton D.L."/>
            <person name="Alikhan N.F."/>
            <person name="Baker D."/>
            <person name="Gharbi K."/>
            <person name="Hall N."/>
            <person name="Watson M."/>
            <person name="Adriaenssens E.M."/>
            <person name="Foster-Nyarko E."/>
            <person name="Jarju S."/>
            <person name="Secka A."/>
            <person name="Antonio M."/>
            <person name="Oren A."/>
            <person name="Chaudhuri R.R."/>
            <person name="La Ragione R."/>
            <person name="Hildebrand F."/>
            <person name="Pallen M.J."/>
        </authorList>
    </citation>
    <scope>NUCLEOTIDE SEQUENCE</scope>
    <source>
        <strain evidence="4">A5-1222</strain>
    </source>
</reference>
<sequence length="260" mass="29896">MKLTKITSTQNPLIKKIKNIYENPSYSKKNSIFVIEKPKLIFEAINNNIDIEFIFITESELEKFKNKLTFFLNNNKVILIDKKIAKFLSINVSYTEIFGLCNFKHNSKYIINKNKNYLLVDSIQDPGNLGTIIRTAFGLGIDGIFLYNCVYLFNNKCTKSCCGANFKSNIYEIKDINKLLNECKQYNIIYTSLDNDSEDLEKEKFSKNNNLIVVGNEGHGVSPQILNYATKKIKIKMLNNIESFNVAIFVGIICFKILRS</sequence>
<dbReference type="SUPFAM" id="SSF75217">
    <property type="entry name" value="alpha/beta knot"/>
    <property type="match status" value="1"/>
</dbReference>
<comment type="caution">
    <text evidence="4">The sequence shown here is derived from an EMBL/GenBank/DDBJ whole genome shotgun (WGS) entry which is preliminary data.</text>
</comment>
<dbReference type="EMBL" id="JAHLFM010000024">
    <property type="protein sequence ID" value="MBU3830842.1"/>
    <property type="molecule type" value="Genomic_DNA"/>
</dbReference>
<protein>
    <submittedName>
        <fullName evidence="4">RNA methyltransferase</fullName>
    </submittedName>
</protein>
<organism evidence="4 5">
    <name type="scientific">Candidatus Ureaplasma intestinipullorum</name>
    <dbReference type="NCBI Taxonomy" id="2838770"/>
    <lineage>
        <taxon>Bacteria</taxon>
        <taxon>Bacillati</taxon>
        <taxon>Mycoplasmatota</taxon>
        <taxon>Mycoplasmoidales</taxon>
        <taxon>Mycoplasmoidaceae</taxon>
        <taxon>Ureaplasma</taxon>
    </lineage>
</organism>
<evidence type="ECO:0000256" key="2">
    <source>
        <dbReference type="ARBA" id="ARBA00022679"/>
    </source>
</evidence>
<dbReference type="CDD" id="cd18095">
    <property type="entry name" value="SpoU-like_rRNA-MTase"/>
    <property type="match status" value="1"/>
</dbReference>
<dbReference type="AlphaFoldDB" id="A0A9E2KWK5"/>